<feature type="region of interest" description="Disordered" evidence="1">
    <location>
        <begin position="450"/>
        <end position="503"/>
    </location>
</feature>
<feature type="compositionally biased region" description="Basic and acidic residues" evidence="1">
    <location>
        <begin position="374"/>
        <end position="387"/>
    </location>
</feature>
<evidence type="ECO:0000256" key="1">
    <source>
        <dbReference type="SAM" id="MobiDB-lite"/>
    </source>
</evidence>
<dbReference type="GO" id="GO:0032259">
    <property type="term" value="P:methylation"/>
    <property type="evidence" value="ECO:0007669"/>
    <property type="project" value="UniProtKB-KW"/>
</dbReference>
<dbReference type="EC" id="2.1.1.43" evidence="3"/>
<dbReference type="VEuPathDB" id="PlasmoDB:POWCR01_030006700"/>
<keyword evidence="3" id="KW-0489">Methyltransferase</keyword>
<evidence type="ECO:0000259" key="2">
    <source>
        <dbReference type="PROSITE" id="PS50280"/>
    </source>
</evidence>
<gene>
    <name evidence="3" type="primary">SET8</name>
    <name evidence="3" type="ORF">POCGH01_03011300</name>
</gene>
<feature type="region of interest" description="Disordered" evidence="1">
    <location>
        <begin position="558"/>
        <end position="599"/>
    </location>
</feature>
<dbReference type="GO" id="GO:0042799">
    <property type="term" value="F:histone H4K20 methyltransferase activity"/>
    <property type="evidence" value="ECO:0007669"/>
    <property type="project" value="TreeGrafter"/>
</dbReference>
<feature type="domain" description="SET" evidence="2">
    <location>
        <begin position="1098"/>
        <end position="1242"/>
    </location>
</feature>
<dbReference type="InterPro" id="IPR051760">
    <property type="entry name" value="KMT5A"/>
</dbReference>
<dbReference type="InterPro" id="IPR046341">
    <property type="entry name" value="SET_dom_sf"/>
</dbReference>
<dbReference type="PANTHER" id="PTHR46167:SF1">
    <property type="entry name" value="N-LYSINE METHYLTRANSFERASE KMT5A"/>
    <property type="match status" value="1"/>
</dbReference>
<dbReference type="VEuPathDB" id="PlasmoDB:PocGH01_03011300"/>
<dbReference type="PROSITE" id="PS50280">
    <property type="entry name" value="SET"/>
    <property type="match status" value="1"/>
</dbReference>
<dbReference type="Gene3D" id="2.170.270.10">
    <property type="entry name" value="SET domain"/>
    <property type="match status" value="1"/>
</dbReference>
<dbReference type="Proteomes" id="UP000242942">
    <property type="component" value="Chromosome 3"/>
</dbReference>
<dbReference type="CDD" id="cd10528">
    <property type="entry name" value="SET_SETD8"/>
    <property type="match status" value="1"/>
</dbReference>
<dbReference type="GO" id="GO:0005700">
    <property type="term" value="C:polytene chromosome"/>
    <property type="evidence" value="ECO:0007669"/>
    <property type="project" value="TreeGrafter"/>
</dbReference>
<dbReference type="SMART" id="SM00317">
    <property type="entry name" value="SET"/>
    <property type="match status" value="1"/>
</dbReference>
<reference evidence="3 4" key="1">
    <citation type="submission" date="2016-06" db="EMBL/GenBank/DDBJ databases">
        <authorList>
            <consortium name="Pathogen Informatics"/>
        </authorList>
    </citation>
    <scope>NUCLEOTIDE SEQUENCE [LARGE SCALE GENOMIC DNA]</scope>
    <source>
        <strain evidence="3">PocGH01</strain>
    </source>
</reference>
<feature type="compositionally biased region" description="Basic and acidic residues" evidence="1">
    <location>
        <begin position="308"/>
        <end position="359"/>
    </location>
</feature>
<protein>
    <submittedName>
        <fullName evidence="3">SET domain protein, putative</fullName>
        <ecNumber evidence="3">2.1.1.43</ecNumber>
    </submittedName>
</protein>
<dbReference type="EMBL" id="LT594584">
    <property type="protein sequence ID" value="SCA48334.1"/>
    <property type="molecule type" value="Genomic_DNA"/>
</dbReference>
<dbReference type="PANTHER" id="PTHR46167">
    <property type="entry name" value="N-LYSINE METHYLTRANSFERASE KMT5A"/>
    <property type="match status" value="1"/>
</dbReference>
<feature type="compositionally biased region" description="Low complexity" evidence="1">
    <location>
        <begin position="450"/>
        <end position="479"/>
    </location>
</feature>
<dbReference type="AlphaFoldDB" id="A0A1D3KXC1"/>
<dbReference type="InterPro" id="IPR047266">
    <property type="entry name" value="KMT5A-like_SET"/>
</dbReference>
<keyword evidence="4" id="KW-1185">Reference proteome</keyword>
<keyword evidence="3" id="KW-0808">Transferase</keyword>
<feature type="region of interest" description="Disordered" evidence="1">
    <location>
        <begin position="797"/>
        <end position="828"/>
    </location>
</feature>
<accession>A0A1D3KXC1</accession>
<dbReference type="OrthoDB" id="5560686at2759"/>
<name>A0A1D3KXC1_PLAOA</name>
<organism evidence="3 4">
    <name type="scientific">Plasmodium ovale</name>
    <name type="common">malaria parasite P. ovale</name>
    <dbReference type="NCBI Taxonomy" id="36330"/>
    <lineage>
        <taxon>Eukaryota</taxon>
        <taxon>Sar</taxon>
        <taxon>Alveolata</taxon>
        <taxon>Apicomplexa</taxon>
        <taxon>Aconoidasida</taxon>
        <taxon>Haemosporida</taxon>
        <taxon>Plasmodiidae</taxon>
        <taxon>Plasmodium</taxon>
        <taxon>Plasmodium (Plasmodium)</taxon>
    </lineage>
</organism>
<sequence length="1257" mass="145273">MRRGTTSEHAGKSAGMTSDKFRNVHNSFVNSASVIWIEKEKLDSVINIPLYTDVSTYFEDLSKHPSNQGKRKDYPISKIFFLFDDNSCNIAVDISPLCAAEGDKIPLLIYERYYFWSLHFLFEKSKIKRQKIHVSSDFSLTYCIEKHAIYDDVQMYTSIYNSAYNKQEENKTNPFNKCELVENDEESGNKELTIYNNDYIKYLYLNGIKNNENNFVEQSSYPNNEIKWYRLKIKIESVGKKKKNSYFSYGANSFNAIHFKEQTTPSPYSKNACNGVSQLDRLNCEKARKSLKNLMKMQKRKFIACGRESIRERSGREQGGKEKGGKEQSGKENGGREQSGKENGGREQSGKEKGGKEQSGRGSTRNRLFGEASNDERNVSCKEEREASFPLGGGHSARRKKRKNWYYCKSSSNDMTYDEDNFTNTRENSIFTVSEENTCNKNKKRKSKNYNGNVCGSSMASSRSESDSGSTIGSDSGNSRNDCNGRRRSVTPASPNGKQCQMKKSPICTYPISKKKHTSKCKTFTDRANKSVLKFKDLASTMQISPENRNKVETARLDSGGDVTDETKAKLSGKAKRNNSAWDKKERGRGGRTRRGYTPKMGSSEIIEKTDILIESSRLFKIDTEEHITSFNKMFLQESEESVKKKKQNNQNDIDMYINKILKNILNKKKSHLNSISKNFERIETFYKQNYKIYIIDDKEPINDKRDFFKNDNNMYILFDEWDSSHGQDVDIWEFFKRFMRGEPLSGKKEIEKDLSSYPMSCIRREKVQADTQIPTFCTEKKEHYNGSDVVDVGGVGGVGDGRDAHEGEAPEGGATDAPSPLADNSTEHVTNGTIFLAKNKKDEHRERLLEEGDIVYVKFSDSYDDYDKVRILKKQNVIYILIYLLKNEKNINLSSISTYAPDLLWNISLHFKRSSFDLEICLEKVYKYVTSGGRREHLIDVDPFGKHVNEQCGDERCGDEHSGDERCGDEHCGNERCGDERCGDEQCGDCHFDDDLYGKNRNEKKIAKRAYQKEMEIMKLKDNVAFIDKYLQNVNDRKIKKLKNAQKEYYVKYEYDRTINRLTKQQLIDLFIDKENEINIIPLSYLKEKSRNIIYEENIKMNMFACINVIFDDVKGRCIYAASDLNKFDFVFEYVGELLTHNEAMKREQKYIKNKKKGCYMFYFKHESKRYCIDGTEESIDAAINNNDKKYFLRSFARLVNHSKKNSNLIPKVLTVSNLPRLFFVASRDIKEGEELLIDYGERDREIIKSNEWLKC</sequence>
<dbReference type="GO" id="GO:0005634">
    <property type="term" value="C:nucleus"/>
    <property type="evidence" value="ECO:0007669"/>
    <property type="project" value="TreeGrafter"/>
</dbReference>
<dbReference type="GO" id="GO:0006357">
    <property type="term" value="P:regulation of transcription by RNA polymerase II"/>
    <property type="evidence" value="ECO:0007669"/>
    <property type="project" value="TreeGrafter"/>
</dbReference>
<dbReference type="InterPro" id="IPR001214">
    <property type="entry name" value="SET_dom"/>
</dbReference>
<proteinExistence type="predicted"/>
<evidence type="ECO:0000313" key="4">
    <source>
        <dbReference type="Proteomes" id="UP000242942"/>
    </source>
</evidence>
<dbReference type="Pfam" id="PF00856">
    <property type="entry name" value="SET"/>
    <property type="match status" value="1"/>
</dbReference>
<dbReference type="SUPFAM" id="SSF82199">
    <property type="entry name" value="SET domain"/>
    <property type="match status" value="1"/>
</dbReference>
<evidence type="ECO:0000313" key="3">
    <source>
        <dbReference type="EMBL" id="SCA48334.1"/>
    </source>
</evidence>
<feature type="region of interest" description="Disordered" evidence="1">
    <location>
        <begin position="305"/>
        <end position="400"/>
    </location>
</feature>